<dbReference type="Pfam" id="PF00392">
    <property type="entry name" value="GntR"/>
    <property type="match status" value="1"/>
</dbReference>
<dbReference type="AlphaFoldDB" id="A0A1Y5Q1H1"/>
<feature type="domain" description="HTH gntR-type" evidence="5">
    <location>
        <begin position="13"/>
        <end position="81"/>
    </location>
</feature>
<keyword evidence="2" id="KW-0238">DNA-binding</keyword>
<evidence type="ECO:0000256" key="3">
    <source>
        <dbReference type="ARBA" id="ARBA00023163"/>
    </source>
</evidence>
<gene>
    <name evidence="6" type="primary">hutC</name>
    <name evidence="6" type="ORF">STPYR_11072</name>
</gene>
<keyword evidence="1" id="KW-0805">Transcription regulation</keyword>
<proteinExistence type="predicted"/>
<sequence>MNARVDKDRKKAPSLNQRIRGDIEGRILSGEWMPGFRIPFEHELMAQYGCSRMTVNKVLTALAESGMIERRRRAGSFVARQSPHLEQVALEIPDIALAVGGRGHVYGFRLLERAHRKARAEVAEEVRLVGKNKLLAMRCLHLADGRPLALERRLINPEAVPETLDVDFSRHAPGSWLLQNVSWTRGQHRISAVAADAGEAALLQVPPGTACLVIDRQTWLGEQPITWVRQMFLGDAYDLVARFAPGGGARSE</sequence>
<dbReference type="PANTHER" id="PTHR44846">
    <property type="entry name" value="MANNOSYL-D-GLYCERATE TRANSPORT/METABOLISM SYSTEM REPRESSOR MNGR-RELATED"/>
    <property type="match status" value="1"/>
</dbReference>
<name>A0A1Y5Q1H1_9GAMM</name>
<dbReference type="InterPro" id="IPR036388">
    <property type="entry name" value="WH-like_DNA-bd_sf"/>
</dbReference>
<dbReference type="GO" id="GO:0045892">
    <property type="term" value="P:negative regulation of DNA-templated transcription"/>
    <property type="evidence" value="ECO:0007669"/>
    <property type="project" value="UniProtKB-UniRule"/>
</dbReference>
<evidence type="ECO:0000256" key="2">
    <source>
        <dbReference type="ARBA" id="ARBA00023125"/>
    </source>
</evidence>
<dbReference type="NCBIfam" id="TIGR02018">
    <property type="entry name" value="his_ut_repres"/>
    <property type="match status" value="1"/>
</dbReference>
<dbReference type="Gene3D" id="3.40.1410.10">
    <property type="entry name" value="Chorismate lyase-like"/>
    <property type="match status" value="1"/>
</dbReference>
<dbReference type="SMART" id="SM00345">
    <property type="entry name" value="HTH_GNTR"/>
    <property type="match status" value="1"/>
</dbReference>
<evidence type="ECO:0000256" key="4">
    <source>
        <dbReference type="NCBIfam" id="TIGR02018"/>
    </source>
</evidence>
<organism evidence="6">
    <name type="scientific">uncultured Stenotrophomonas sp</name>
    <dbReference type="NCBI Taxonomy" id="165438"/>
    <lineage>
        <taxon>Bacteria</taxon>
        <taxon>Pseudomonadati</taxon>
        <taxon>Pseudomonadota</taxon>
        <taxon>Gammaproteobacteria</taxon>
        <taxon>Lysobacterales</taxon>
        <taxon>Lysobacteraceae</taxon>
        <taxon>Stenotrophomonas</taxon>
        <taxon>environmental samples</taxon>
    </lineage>
</organism>
<dbReference type="GO" id="GO:0006547">
    <property type="term" value="P:L-histidine metabolic process"/>
    <property type="evidence" value="ECO:0007669"/>
    <property type="project" value="UniProtKB-UniRule"/>
</dbReference>
<accession>A0A1Y5Q1H1</accession>
<dbReference type="InterPro" id="IPR011663">
    <property type="entry name" value="UTRA"/>
</dbReference>
<evidence type="ECO:0000259" key="5">
    <source>
        <dbReference type="PROSITE" id="PS50949"/>
    </source>
</evidence>
<dbReference type="PRINTS" id="PR00035">
    <property type="entry name" value="HTHGNTR"/>
</dbReference>
<reference evidence="6" key="1">
    <citation type="submission" date="2016-03" db="EMBL/GenBank/DDBJ databases">
        <authorList>
            <person name="Ploux O."/>
        </authorList>
    </citation>
    <scope>NUCLEOTIDE SEQUENCE</scope>
    <source>
        <strain evidence="6">UC10</strain>
    </source>
</reference>
<dbReference type="GO" id="GO:0003700">
    <property type="term" value="F:DNA-binding transcription factor activity"/>
    <property type="evidence" value="ECO:0007669"/>
    <property type="project" value="UniProtKB-UniRule"/>
</dbReference>
<dbReference type="Gene3D" id="1.10.10.10">
    <property type="entry name" value="Winged helix-like DNA-binding domain superfamily/Winged helix DNA-binding domain"/>
    <property type="match status" value="1"/>
</dbReference>
<dbReference type="SUPFAM" id="SSF64288">
    <property type="entry name" value="Chorismate lyase-like"/>
    <property type="match status" value="1"/>
</dbReference>
<dbReference type="PROSITE" id="PS50949">
    <property type="entry name" value="HTH_GNTR"/>
    <property type="match status" value="1"/>
</dbReference>
<dbReference type="SUPFAM" id="SSF46785">
    <property type="entry name" value="Winged helix' DNA-binding domain"/>
    <property type="match status" value="1"/>
</dbReference>
<dbReference type="InterPro" id="IPR000524">
    <property type="entry name" value="Tscrpt_reg_HTH_GntR"/>
</dbReference>
<dbReference type="CDD" id="cd07377">
    <property type="entry name" value="WHTH_GntR"/>
    <property type="match status" value="1"/>
</dbReference>
<dbReference type="InterPro" id="IPR010248">
    <property type="entry name" value="His_ut_repres"/>
</dbReference>
<dbReference type="EMBL" id="FLTS01000001">
    <property type="protein sequence ID" value="SBV36142.1"/>
    <property type="molecule type" value="Genomic_DNA"/>
</dbReference>
<dbReference type="InterPro" id="IPR028978">
    <property type="entry name" value="Chorismate_lyase_/UTRA_dom_sf"/>
</dbReference>
<dbReference type="PANTHER" id="PTHR44846:SF16">
    <property type="entry name" value="TRANSCRIPTIONAL REGULATOR PHNF-RELATED"/>
    <property type="match status" value="1"/>
</dbReference>
<keyword evidence="3" id="KW-0804">Transcription</keyword>
<dbReference type="InterPro" id="IPR050679">
    <property type="entry name" value="Bact_HTH_transcr_reg"/>
</dbReference>
<dbReference type="GO" id="GO:0003677">
    <property type="term" value="F:DNA binding"/>
    <property type="evidence" value="ECO:0007669"/>
    <property type="project" value="UniProtKB-UniRule"/>
</dbReference>
<evidence type="ECO:0000256" key="1">
    <source>
        <dbReference type="ARBA" id="ARBA00023015"/>
    </source>
</evidence>
<protein>
    <recommendedName>
        <fullName evidence="4">Histidine utilization repressor</fullName>
    </recommendedName>
</protein>
<dbReference type="SMART" id="SM00866">
    <property type="entry name" value="UTRA"/>
    <property type="match status" value="1"/>
</dbReference>
<evidence type="ECO:0000313" key="6">
    <source>
        <dbReference type="EMBL" id="SBV36142.1"/>
    </source>
</evidence>
<dbReference type="InterPro" id="IPR036390">
    <property type="entry name" value="WH_DNA-bd_sf"/>
</dbReference>
<dbReference type="Pfam" id="PF07702">
    <property type="entry name" value="UTRA"/>
    <property type="match status" value="1"/>
</dbReference>